<dbReference type="GO" id="GO:0003700">
    <property type="term" value="F:DNA-binding transcription factor activity"/>
    <property type="evidence" value="ECO:0007669"/>
    <property type="project" value="TreeGrafter"/>
</dbReference>
<evidence type="ECO:0000256" key="2">
    <source>
        <dbReference type="ARBA" id="ARBA00023125"/>
    </source>
</evidence>
<dbReference type="Pfam" id="PF13377">
    <property type="entry name" value="Peripla_BP_3"/>
    <property type="match status" value="1"/>
</dbReference>
<evidence type="ECO:0000313" key="7">
    <source>
        <dbReference type="Proteomes" id="UP000321562"/>
    </source>
</evidence>
<dbReference type="AlphaFoldDB" id="A0A5C6RTM1"/>
<dbReference type="Proteomes" id="UP000321562">
    <property type="component" value="Unassembled WGS sequence"/>
</dbReference>
<dbReference type="InterPro" id="IPR046335">
    <property type="entry name" value="LacI/GalR-like_sensor"/>
</dbReference>
<dbReference type="InterPro" id="IPR028082">
    <property type="entry name" value="Peripla_BP_I"/>
</dbReference>
<dbReference type="PROSITE" id="PS50932">
    <property type="entry name" value="HTH_LACI_2"/>
    <property type="match status" value="1"/>
</dbReference>
<evidence type="ECO:0000256" key="1">
    <source>
        <dbReference type="ARBA" id="ARBA00023015"/>
    </source>
</evidence>
<gene>
    <name evidence="6" type="ORF">FQV27_16475</name>
</gene>
<name>A0A5C6RTM1_9RHOB</name>
<reference evidence="6 7" key="1">
    <citation type="submission" date="2019-08" db="EMBL/GenBank/DDBJ databases">
        <authorList>
            <person name="Ye J."/>
        </authorList>
    </citation>
    <scope>NUCLEOTIDE SEQUENCE [LARGE SCALE GENOMIC DNA]</scope>
    <source>
        <strain evidence="6 7">TK008</strain>
    </source>
</reference>
<keyword evidence="1" id="KW-0805">Transcription regulation</keyword>
<dbReference type="PROSITE" id="PS50943">
    <property type="entry name" value="HTH_CROC1"/>
    <property type="match status" value="1"/>
</dbReference>
<organism evidence="6 7">
    <name type="scientific">Paracoccus aurantiacus</name>
    <dbReference type="NCBI Taxonomy" id="2599412"/>
    <lineage>
        <taxon>Bacteria</taxon>
        <taxon>Pseudomonadati</taxon>
        <taxon>Pseudomonadota</taxon>
        <taxon>Alphaproteobacteria</taxon>
        <taxon>Rhodobacterales</taxon>
        <taxon>Paracoccaceae</taxon>
        <taxon>Paracoccus</taxon>
    </lineage>
</organism>
<dbReference type="OrthoDB" id="9805705at2"/>
<dbReference type="Gene3D" id="3.40.50.2300">
    <property type="match status" value="2"/>
</dbReference>
<dbReference type="PANTHER" id="PTHR30146:SF145">
    <property type="entry name" value="RIBOSE OPERON REPRESSOR"/>
    <property type="match status" value="1"/>
</dbReference>
<dbReference type="SMART" id="SM00354">
    <property type="entry name" value="HTH_LACI"/>
    <property type="match status" value="1"/>
</dbReference>
<sequence>MSQVPLRKTRSLWRRCVRAGASRPGRAHMHRASSIRSPLCWTGRKTGQYHDETGMSRKTIRTMEELATEIEISRPTLSRYFHDPASVRSGTRLKIEERLRAVDYVPNFFARNLNRKRTRLIGVVVPHLNDIFQTSLINAVDAAAGQSDYRIIIQNSDNEPLREAGAIERLRSMNVDGILIAPLGIASDSEMLRRAEAHVPLVLIDSRAMGSADGFDFVGNDNEHSVGLMVDYLIRSGHDPVFLSMPQVNINAVERTEAYRAAMVRHGRPAHVIAADIAGHSWDFEAHGLSVMRAEFAAGRHTRACVLCANDRVALGALKAAHEFGLFPQGKAGDFRLAGHDNDALTRFLHPGLTTVEQDVPRIAREAVDILLGRIERPRRPDEPHDSRRIPARLVLRESA</sequence>
<comment type="caution">
    <text evidence="6">The sequence shown here is derived from an EMBL/GenBank/DDBJ whole genome shotgun (WGS) entry which is preliminary data.</text>
</comment>
<dbReference type="InterPro" id="IPR000843">
    <property type="entry name" value="HTH_LacI"/>
</dbReference>
<keyword evidence="3" id="KW-0804">Transcription</keyword>
<evidence type="ECO:0000259" key="5">
    <source>
        <dbReference type="PROSITE" id="PS50943"/>
    </source>
</evidence>
<feature type="domain" description="HTH lacI-type" evidence="4">
    <location>
        <begin position="61"/>
        <end position="115"/>
    </location>
</feature>
<keyword evidence="7" id="KW-1185">Reference proteome</keyword>
<keyword evidence="2" id="KW-0238">DNA-binding</keyword>
<evidence type="ECO:0000313" key="6">
    <source>
        <dbReference type="EMBL" id="TXB65648.1"/>
    </source>
</evidence>
<dbReference type="InterPro" id="IPR010982">
    <property type="entry name" value="Lambda_DNA-bd_dom_sf"/>
</dbReference>
<evidence type="ECO:0000259" key="4">
    <source>
        <dbReference type="PROSITE" id="PS50932"/>
    </source>
</evidence>
<dbReference type="GO" id="GO:0000976">
    <property type="term" value="F:transcription cis-regulatory region binding"/>
    <property type="evidence" value="ECO:0007669"/>
    <property type="project" value="TreeGrafter"/>
</dbReference>
<evidence type="ECO:0000256" key="3">
    <source>
        <dbReference type="ARBA" id="ARBA00023163"/>
    </source>
</evidence>
<dbReference type="EMBL" id="VOPL01000009">
    <property type="protein sequence ID" value="TXB65648.1"/>
    <property type="molecule type" value="Genomic_DNA"/>
</dbReference>
<proteinExistence type="predicted"/>
<dbReference type="Gene3D" id="1.10.260.40">
    <property type="entry name" value="lambda repressor-like DNA-binding domains"/>
    <property type="match status" value="1"/>
</dbReference>
<protein>
    <submittedName>
        <fullName evidence="6">LacI family transcriptional regulator</fullName>
    </submittedName>
</protein>
<dbReference type="CDD" id="cd00093">
    <property type="entry name" value="HTH_XRE"/>
    <property type="match status" value="1"/>
</dbReference>
<dbReference type="CDD" id="cd06267">
    <property type="entry name" value="PBP1_LacI_sugar_binding-like"/>
    <property type="match status" value="1"/>
</dbReference>
<feature type="domain" description="HTH cro/C1-type" evidence="5">
    <location>
        <begin position="62"/>
        <end position="105"/>
    </location>
</feature>
<dbReference type="InterPro" id="IPR001387">
    <property type="entry name" value="Cro/C1-type_HTH"/>
</dbReference>
<dbReference type="SUPFAM" id="SSF53822">
    <property type="entry name" value="Periplasmic binding protein-like I"/>
    <property type="match status" value="1"/>
</dbReference>
<accession>A0A5C6RTM1</accession>
<dbReference type="SUPFAM" id="SSF47413">
    <property type="entry name" value="lambda repressor-like DNA-binding domains"/>
    <property type="match status" value="1"/>
</dbReference>
<dbReference type="PANTHER" id="PTHR30146">
    <property type="entry name" value="LACI-RELATED TRANSCRIPTIONAL REPRESSOR"/>
    <property type="match status" value="1"/>
</dbReference>